<feature type="domain" description="Mammalian cell entry C-terminal" evidence="3">
    <location>
        <begin position="127"/>
        <end position="316"/>
    </location>
</feature>
<comment type="caution">
    <text evidence="4">The sequence shown here is derived from an EMBL/GenBank/DDBJ whole genome shotgun (WGS) entry which is preliminary data.</text>
</comment>
<reference evidence="4" key="1">
    <citation type="submission" date="2021-03" db="EMBL/GenBank/DDBJ databases">
        <authorList>
            <person name="Kanchanasin P."/>
            <person name="Saeng-In P."/>
            <person name="Phongsopitanun W."/>
            <person name="Yuki M."/>
            <person name="Kudo T."/>
            <person name="Ohkuma M."/>
            <person name="Tanasupawat S."/>
        </authorList>
    </citation>
    <scope>NUCLEOTIDE SEQUENCE</scope>
    <source>
        <strain evidence="4">GKU 128</strain>
    </source>
</reference>
<accession>A0A939P8X7</accession>
<dbReference type="InterPro" id="IPR052336">
    <property type="entry name" value="MlaD_Phospholipid_Transporter"/>
</dbReference>
<protein>
    <submittedName>
        <fullName evidence="4">MCE family protein</fullName>
    </submittedName>
</protein>
<dbReference type="EMBL" id="JAGEOJ010000005">
    <property type="protein sequence ID" value="MBO2447975.1"/>
    <property type="molecule type" value="Genomic_DNA"/>
</dbReference>
<keyword evidence="5" id="KW-1185">Reference proteome</keyword>
<dbReference type="NCBIfam" id="TIGR00996">
    <property type="entry name" value="Mtu_fam_mce"/>
    <property type="match status" value="1"/>
</dbReference>
<dbReference type="Proteomes" id="UP000669179">
    <property type="component" value="Unassembled WGS sequence"/>
</dbReference>
<dbReference type="AlphaFoldDB" id="A0A939P8X7"/>
<dbReference type="PANTHER" id="PTHR33371:SF4">
    <property type="entry name" value="INTERMEMBRANE PHOSPHOLIPID TRANSPORT SYSTEM BINDING PROTEIN MLAD"/>
    <property type="match status" value="1"/>
</dbReference>
<keyword evidence="1" id="KW-0812">Transmembrane</keyword>
<dbReference type="PANTHER" id="PTHR33371">
    <property type="entry name" value="INTERMEMBRANE PHOSPHOLIPID TRANSPORT SYSTEM BINDING PROTEIN MLAD-RELATED"/>
    <property type="match status" value="1"/>
</dbReference>
<gene>
    <name evidence="4" type="ORF">J4573_12800</name>
</gene>
<feature type="transmembrane region" description="Helical" evidence="1">
    <location>
        <begin position="21"/>
        <end position="42"/>
    </location>
</feature>
<organism evidence="4 5">
    <name type="scientific">Actinomadura barringtoniae</name>
    <dbReference type="NCBI Taxonomy" id="1427535"/>
    <lineage>
        <taxon>Bacteria</taxon>
        <taxon>Bacillati</taxon>
        <taxon>Actinomycetota</taxon>
        <taxon>Actinomycetes</taxon>
        <taxon>Streptosporangiales</taxon>
        <taxon>Thermomonosporaceae</taxon>
        <taxon>Actinomadura</taxon>
    </lineage>
</organism>
<dbReference type="InterPro" id="IPR005693">
    <property type="entry name" value="Mce"/>
</dbReference>
<name>A0A939P8X7_9ACTN</name>
<dbReference type="Pfam" id="PF11887">
    <property type="entry name" value="Mce4_CUP1"/>
    <property type="match status" value="1"/>
</dbReference>
<dbReference type="GO" id="GO:0005576">
    <property type="term" value="C:extracellular region"/>
    <property type="evidence" value="ECO:0007669"/>
    <property type="project" value="TreeGrafter"/>
</dbReference>
<evidence type="ECO:0000313" key="5">
    <source>
        <dbReference type="Proteomes" id="UP000669179"/>
    </source>
</evidence>
<dbReference type="InterPro" id="IPR003399">
    <property type="entry name" value="Mce/MlaD"/>
</dbReference>
<evidence type="ECO:0000313" key="4">
    <source>
        <dbReference type="EMBL" id="MBO2447975.1"/>
    </source>
</evidence>
<sequence>MNKRRTKLPSLLSPMRDRRVRVVEAFLVIVVLAVAAVVIPAATHEPGRKVTAHFATAIGVYPGSDVRILGVKVGSIDSIEPAGSTVEVVMSVKKSVDVPAAARAVIIAPNLVSDRYVQLAPAYTGGAKMTDGADIDLTRTATPMELDQLYDSVRRFANDLGPNGANARGALSDVIHTGAANLNGNGRAINTTIADLGKASQTLADSSDDLYATFANLNRFSTMLKSNEGQIRQAERQLADVSGFLADDRDDLDAALRLLGTALVKVRDFIRENRDRLTGNIDKLADITKILVDQRAALAETLDNAPLLLQNALNAYDPKTRTLMSRGNLLEITKAFGSTSQPGVDASGADPSPVCAAATGVLKTQCDQLNYDRLAAVPPAKAGTVPALPLPPAGSVYAGEGGR</sequence>
<proteinExistence type="predicted"/>
<keyword evidence="1" id="KW-1133">Transmembrane helix</keyword>
<keyword evidence="1" id="KW-0472">Membrane</keyword>
<evidence type="ECO:0000256" key="1">
    <source>
        <dbReference type="SAM" id="Phobius"/>
    </source>
</evidence>
<dbReference type="Pfam" id="PF02470">
    <property type="entry name" value="MlaD"/>
    <property type="match status" value="1"/>
</dbReference>
<feature type="domain" description="Mce/MlaD" evidence="2">
    <location>
        <begin position="47"/>
        <end position="121"/>
    </location>
</feature>
<dbReference type="InterPro" id="IPR024516">
    <property type="entry name" value="Mce_C"/>
</dbReference>
<evidence type="ECO:0000259" key="2">
    <source>
        <dbReference type="Pfam" id="PF02470"/>
    </source>
</evidence>
<evidence type="ECO:0000259" key="3">
    <source>
        <dbReference type="Pfam" id="PF11887"/>
    </source>
</evidence>